<sequence length="78" mass="8518">MTTIRVTDEAKRLVAHGADPAHAACVALIAAASAVALAVEGERRRRAGDIPEEVEELLDAQREAIRRWCDESVRPQLD</sequence>
<name>A0ABU3SG86_9HYPH</name>
<keyword evidence="1" id="KW-1133">Transmembrane helix</keyword>
<evidence type="ECO:0000256" key="1">
    <source>
        <dbReference type="SAM" id="Phobius"/>
    </source>
</evidence>
<dbReference type="EMBL" id="JAWDID010000081">
    <property type="protein sequence ID" value="MDU0343701.1"/>
    <property type="molecule type" value="Genomic_DNA"/>
</dbReference>
<keyword evidence="3" id="KW-1185">Reference proteome</keyword>
<evidence type="ECO:0000313" key="3">
    <source>
        <dbReference type="Proteomes" id="UP001254257"/>
    </source>
</evidence>
<gene>
    <name evidence="2" type="ORF">RKE40_27770</name>
</gene>
<reference evidence="2 3" key="1">
    <citation type="submission" date="2023-09" db="EMBL/GenBank/DDBJ databases">
        <title>Whole genome shotgun sequencing (WGS) of Bosea sp. ZW T0_25, isolated from stored onions (Allium cepa).</title>
        <authorList>
            <person name="Stoll D.A."/>
            <person name="Huch M."/>
        </authorList>
    </citation>
    <scope>NUCLEOTIDE SEQUENCE [LARGE SCALE GENOMIC DNA]</scope>
    <source>
        <strain evidence="2 3">ZW T0_25</strain>
    </source>
</reference>
<keyword evidence="1" id="KW-0812">Transmembrane</keyword>
<dbReference type="RefSeq" id="WP_316021400.1">
    <property type="nucleotide sequence ID" value="NZ_JAWDID010000081.1"/>
</dbReference>
<feature type="transmembrane region" description="Helical" evidence="1">
    <location>
        <begin position="20"/>
        <end position="39"/>
    </location>
</feature>
<comment type="caution">
    <text evidence="2">The sequence shown here is derived from an EMBL/GenBank/DDBJ whole genome shotgun (WGS) entry which is preliminary data.</text>
</comment>
<protein>
    <submittedName>
        <fullName evidence="2">Uncharacterized protein</fullName>
    </submittedName>
</protein>
<organism evidence="2 3">
    <name type="scientific">Bosea rubneri</name>
    <dbReference type="NCBI Taxonomy" id="3075434"/>
    <lineage>
        <taxon>Bacteria</taxon>
        <taxon>Pseudomonadati</taxon>
        <taxon>Pseudomonadota</taxon>
        <taxon>Alphaproteobacteria</taxon>
        <taxon>Hyphomicrobiales</taxon>
        <taxon>Boseaceae</taxon>
        <taxon>Bosea</taxon>
    </lineage>
</organism>
<proteinExistence type="predicted"/>
<accession>A0ABU3SG86</accession>
<keyword evidence="1" id="KW-0472">Membrane</keyword>
<dbReference type="Proteomes" id="UP001254257">
    <property type="component" value="Unassembled WGS sequence"/>
</dbReference>
<evidence type="ECO:0000313" key="2">
    <source>
        <dbReference type="EMBL" id="MDU0343701.1"/>
    </source>
</evidence>